<comment type="similarity">
    <text evidence="2 6">Belongs to the enhancer of polycomb family.</text>
</comment>
<gene>
    <name evidence="9" type="ORF">THAPSDRAFT_12076</name>
</gene>
<sequence length="827" mass="91131">MDESKIHHSSSLSADAANLAPSSTITSSHNDGGIIAASTNTSHRGGVGGSSGALSRHASSSGALSHPKASSHSTTATQPTAAATTTLVPRPPINVYLKIAIIRNPTDVVVCEDPEHPGRMKRLVVGNLLDEKRMTLEGKAQEGNAIEGVGGGEATVEGDKVNNTTTTASNNEELKPPPSESSNKKLEIPVPTITTVKQYTTDIQPTFPIPQSYVRYIPPTYEENDVTVEYNVDSEDEGWWRENEDFGPGSKGKIVWVDGSGGEVGVSCTVERKASDDIRKKRAKWGDDEEVDNDNDASSFPNLTMHQVILQNPYLLQSSHSTKYLIQKYQPRLPLVVLEQMLDVLEKATGFEMIVTLKQAEEVLVRKVPRLEEIFGGISEKRLDGNTAIEVRSKTGITPLERRIPTLAPPVTLKQVISQVYTYWMQKRSKLKKPLLRRYWPVTSSTDLNPHMVFRPRDKEKRKLRKKRQNDIEAYNKMKMLKMDFERLDVLCDLIVRREGIHANMVDLTNEYYQERLYEWVDTTGLPRDKNQLLNRRAMENALVDIPRYFEDGPIVKMVKGGNKKRKRTSTATAVRGLFGGVGGQGSLHVGGANKTNTSSNVALQPRKNVVVAGHDDGFPAPNFLQPLATRESHHITSWDDAVPFIPSYENGKETPIHRFRHRPRLGRGGRIVIDRVPCPPPASEHDQPPPTVFSYGSEMKRSGYDVTVLGADGPKYNVNTSTTDNRFNAKGAPKATAASSLQELMPKSLGNQTLLSRRIEEICAMGLVEDYQSSTNADTSKGGNAAAGGSAILVGDGLDETLVPLEDWMEASEEIYGTEHFVIGPL</sequence>
<dbReference type="HOGENOM" id="CLU_342749_0_0_1"/>
<keyword evidence="10" id="KW-1185">Reference proteome</keyword>
<evidence type="ECO:0000313" key="9">
    <source>
        <dbReference type="EMBL" id="EED87553.1"/>
    </source>
</evidence>
<evidence type="ECO:0000259" key="8">
    <source>
        <dbReference type="Pfam" id="PF10513"/>
    </source>
</evidence>
<dbReference type="InterPro" id="IPR024943">
    <property type="entry name" value="Enhancer_polycomb"/>
</dbReference>
<reference evidence="9 10" key="1">
    <citation type="journal article" date="2004" name="Science">
        <title>The genome of the diatom Thalassiosira pseudonana: ecology, evolution, and metabolism.</title>
        <authorList>
            <person name="Armbrust E.V."/>
            <person name="Berges J.A."/>
            <person name="Bowler C."/>
            <person name="Green B.R."/>
            <person name="Martinez D."/>
            <person name="Putnam N.H."/>
            <person name="Zhou S."/>
            <person name="Allen A.E."/>
            <person name="Apt K.E."/>
            <person name="Bechner M."/>
            <person name="Brzezinski M.A."/>
            <person name="Chaal B.K."/>
            <person name="Chiovitti A."/>
            <person name="Davis A.K."/>
            <person name="Demarest M.S."/>
            <person name="Detter J.C."/>
            <person name="Glavina T."/>
            <person name="Goodstein D."/>
            <person name="Hadi M.Z."/>
            <person name="Hellsten U."/>
            <person name="Hildebrand M."/>
            <person name="Jenkins B.D."/>
            <person name="Jurka J."/>
            <person name="Kapitonov V.V."/>
            <person name="Kroger N."/>
            <person name="Lau W.W."/>
            <person name="Lane T.W."/>
            <person name="Larimer F.W."/>
            <person name="Lippmeier J.C."/>
            <person name="Lucas S."/>
            <person name="Medina M."/>
            <person name="Montsant A."/>
            <person name="Obornik M."/>
            <person name="Parker M.S."/>
            <person name="Palenik B."/>
            <person name="Pazour G.J."/>
            <person name="Richardson P.M."/>
            <person name="Rynearson T.A."/>
            <person name="Saito M.A."/>
            <person name="Schwartz D.C."/>
            <person name="Thamatrakoln K."/>
            <person name="Valentin K."/>
            <person name="Vardi A."/>
            <person name="Wilkerson F.P."/>
            <person name="Rokhsar D.S."/>
        </authorList>
    </citation>
    <scope>NUCLEOTIDE SEQUENCE [LARGE SCALE GENOMIC DNA]</scope>
    <source>
        <strain evidence="9 10">CCMP1335</strain>
    </source>
</reference>
<dbReference type="Pfam" id="PF10513">
    <property type="entry name" value="EPL1"/>
    <property type="match status" value="1"/>
</dbReference>
<feature type="compositionally biased region" description="Low complexity" evidence="7">
    <location>
        <begin position="52"/>
        <end position="85"/>
    </location>
</feature>
<dbReference type="GeneID" id="7442668"/>
<evidence type="ECO:0000313" key="10">
    <source>
        <dbReference type="Proteomes" id="UP000001449"/>
    </source>
</evidence>
<keyword evidence="5 6" id="KW-0539">Nucleus</keyword>
<evidence type="ECO:0000256" key="1">
    <source>
        <dbReference type="ARBA" id="ARBA00004123"/>
    </source>
</evidence>
<comment type="subcellular location">
    <subcellularLocation>
        <location evidence="1 6">Nucleus</location>
    </subcellularLocation>
</comment>
<dbReference type="PaxDb" id="35128-Thaps12076"/>
<dbReference type="InParanoid" id="B8CGE0"/>
<dbReference type="STRING" id="35128.B8CGE0"/>
<accession>B8CGE0</accession>
<keyword evidence="4 6" id="KW-0804">Transcription</keyword>
<name>B8CGE0_THAPS</name>
<evidence type="ECO:0000256" key="7">
    <source>
        <dbReference type="SAM" id="MobiDB-lite"/>
    </source>
</evidence>
<dbReference type="GO" id="GO:0032777">
    <property type="term" value="C:piccolo histone acetyltransferase complex"/>
    <property type="evidence" value="ECO:0000318"/>
    <property type="project" value="GO_Central"/>
</dbReference>
<dbReference type="RefSeq" id="XP_002295249.1">
    <property type="nucleotide sequence ID" value="XM_002295213.1"/>
</dbReference>
<dbReference type="eggNOG" id="KOG2261">
    <property type="taxonomic scope" value="Eukaryota"/>
</dbReference>
<evidence type="ECO:0000256" key="6">
    <source>
        <dbReference type="RuleBase" id="RU361124"/>
    </source>
</evidence>
<protein>
    <recommendedName>
        <fullName evidence="6">Enhancer of polycomb-like protein</fullName>
    </recommendedName>
</protein>
<evidence type="ECO:0000256" key="3">
    <source>
        <dbReference type="ARBA" id="ARBA00023015"/>
    </source>
</evidence>
<feature type="region of interest" description="Disordered" evidence="7">
    <location>
        <begin position="23"/>
        <end position="85"/>
    </location>
</feature>
<dbReference type="KEGG" id="tps:THAPSDRAFT_12076"/>
<dbReference type="PANTHER" id="PTHR14898">
    <property type="entry name" value="ENHANCER OF POLYCOMB"/>
    <property type="match status" value="1"/>
</dbReference>
<dbReference type="EMBL" id="CM000654">
    <property type="protein sequence ID" value="EED87553.1"/>
    <property type="molecule type" value="Genomic_DNA"/>
</dbReference>
<dbReference type="AlphaFoldDB" id="B8CGE0"/>
<dbReference type="GO" id="GO:0035267">
    <property type="term" value="C:NuA4 histone acetyltransferase complex"/>
    <property type="evidence" value="ECO:0007669"/>
    <property type="project" value="InterPro"/>
</dbReference>
<dbReference type="InterPro" id="IPR019542">
    <property type="entry name" value="Enhancer_polycomb-like_N"/>
</dbReference>
<evidence type="ECO:0000256" key="5">
    <source>
        <dbReference type="ARBA" id="ARBA00023242"/>
    </source>
</evidence>
<feature type="domain" description="Enhancer of polycomb-like N-terminal" evidence="8">
    <location>
        <begin position="162"/>
        <end position="242"/>
    </location>
</feature>
<keyword evidence="3 6" id="KW-0805">Transcription regulation</keyword>
<dbReference type="GO" id="GO:0006357">
    <property type="term" value="P:regulation of transcription by RNA polymerase II"/>
    <property type="evidence" value="ECO:0000318"/>
    <property type="project" value="GO_Central"/>
</dbReference>
<dbReference type="Proteomes" id="UP000001449">
    <property type="component" value="Chromosome 23"/>
</dbReference>
<dbReference type="OMA" id="TRESHHI"/>
<evidence type="ECO:0000256" key="2">
    <source>
        <dbReference type="ARBA" id="ARBA00008035"/>
    </source>
</evidence>
<proteinExistence type="inferred from homology"/>
<feature type="region of interest" description="Disordered" evidence="7">
    <location>
        <begin position="145"/>
        <end position="186"/>
    </location>
</feature>
<reference evidence="9 10" key="2">
    <citation type="journal article" date="2008" name="Nature">
        <title>The Phaeodactylum genome reveals the evolutionary history of diatom genomes.</title>
        <authorList>
            <person name="Bowler C."/>
            <person name="Allen A.E."/>
            <person name="Badger J.H."/>
            <person name="Grimwood J."/>
            <person name="Jabbari K."/>
            <person name="Kuo A."/>
            <person name="Maheswari U."/>
            <person name="Martens C."/>
            <person name="Maumus F."/>
            <person name="Otillar R.P."/>
            <person name="Rayko E."/>
            <person name="Salamov A."/>
            <person name="Vandepoele K."/>
            <person name="Beszteri B."/>
            <person name="Gruber A."/>
            <person name="Heijde M."/>
            <person name="Katinka M."/>
            <person name="Mock T."/>
            <person name="Valentin K."/>
            <person name="Verret F."/>
            <person name="Berges J.A."/>
            <person name="Brownlee C."/>
            <person name="Cadoret J.P."/>
            <person name="Chiovitti A."/>
            <person name="Choi C.J."/>
            <person name="Coesel S."/>
            <person name="De Martino A."/>
            <person name="Detter J.C."/>
            <person name="Durkin C."/>
            <person name="Falciatore A."/>
            <person name="Fournet J."/>
            <person name="Haruta M."/>
            <person name="Huysman M.J."/>
            <person name="Jenkins B.D."/>
            <person name="Jiroutova K."/>
            <person name="Jorgensen R.E."/>
            <person name="Joubert Y."/>
            <person name="Kaplan A."/>
            <person name="Kroger N."/>
            <person name="Kroth P.G."/>
            <person name="La Roche J."/>
            <person name="Lindquist E."/>
            <person name="Lommer M."/>
            <person name="Martin-Jezequel V."/>
            <person name="Lopez P.J."/>
            <person name="Lucas S."/>
            <person name="Mangogna M."/>
            <person name="McGinnis K."/>
            <person name="Medlin L.K."/>
            <person name="Montsant A."/>
            <person name="Oudot-Le Secq M.P."/>
            <person name="Napoli C."/>
            <person name="Obornik M."/>
            <person name="Parker M.S."/>
            <person name="Petit J.L."/>
            <person name="Porcel B.M."/>
            <person name="Poulsen N."/>
            <person name="Robison M."/>
            <person name="Rychlewski L."/>
            <person name="Rynearson T.A."/>
            <person name="Schmutz J."/>
            <person name="Shapiro H."/>
            <person name="Siaut M."/>
            <person name="Stanley M."/>
            <person name="Sussman M.R."/>
            <person name="Taylor A.R."/>
            <person name="Vardi A."/>
            <person name="von Dassow P."/>
            <person name="Vyverman W."/>
            <person name="Willis A."/>
            <person name="Wyrwicz L.S."/>
            <person name="Rokhsar D.S."/>
            <person name="Weissenbach J."/>
            <person name="Armbrust E.V."/>
            <person name="Green B.R."/>
            <person name="Van de Peer Y."/>
            <person name="Grigoriev I.V."/>
        </authorList>
    </citation>
    <scope>NUCLEOTIDE SEQUENCE [LARGE SCALE GENOMIC DNA]</scope>
    <source>
        <strain evidence="9 10">CCMP1335</strain>
    </source>
</reference>
<feature type="compositionally biased region" description="Low complexity" evidence="7">
    <location>
        <begin position="162"/>
        <end position="171"/>
    </location>
</feature>
<evidence type="ECO:0000256" key="4">
    <source>
        <dbReference type="ARBA" id="ARBA00023163"/>
    </source>
</evidence>
<organism evidence="9 10">
    <name type="scientific">Thalassiosira pseudonana</name>
    <name type="common">Marine diatom</name>
    <name type="synonym">Cyclotella nana</name>
    <dbReference type="NCBI Taxonomy" id="35128"/>
    <lineage>
        <taxon>Eukaryota</taxon>
        <taxon>Sar</taxon>
        <taxon>Stramenopiles</taxon>
        <taxon>Ochrophyta</taxon>
        <taxon>Bacillariophyta</taxon>
        <taxon>Coscinodiscophyceae</taxon>
        <taxon>Thalassiosirophycidae</taxon>
        <taxon>Thalassiosirales</taxon>
        <taxon>Thalassiosiraceae</taxon>
        <taxon>Thalassiosira</taxon>
    </lineage>
</organism>
<dbReference type="GO" id="GO:0005634">
    <property type="term" value="C:nucleus"/>
    <property type="evidence" value="ECO:0007669"/>
    <property type="project" value="UniProtKB-SubCell"/>
</dbReference>